<organism evidence="3 4">
    <name type="scientific">Paractinoplanes abujensis</name>
    <dbReference type="NCBI Taxonomy" id="882441"/>
    <lineage>
        <taxon>Bacteria</taxon>
        <taxon>Bacillati</taxon>
        <taxon>Actinomycetota</taxon>
        <taxon>Actinomycetes</taxon>
        <taxon>Micromonosporales</taxon>
        <taxon>Micromonosporaceae</taxon>
        <taxon>Paractinoplanes</taxon>
    </lineage>
</organism>
<protein>
    <recommendedName>
        <fullName evidence="2">DICT domain-containing protein</fullName>
    </recommendedName>
</protein>
<keyword evidence="4" id="KW-1185">Reference proteome</keyword>
<dbReference type="EMBL" id="JACHMF010000001">
    <property type="protein sequence ID" value="MBB4691370.1"/>
    <property type="molecule type" value="Genomic_DNA"/>
</dbReference>
<name>A0A7W7CQD3_9ACTN</name>
<proteinExistence type="predicted"/>
<dbReference type="Gene3D" id="3.30.70.270">
    <property type="match status" value="1"/>
</dbReference>
<evidence type="ECO:0000259" key="2">
    <source>
        <dbReference type="Pfam" id="PF10069"/>
    </source>
</evidence>
<dbReference type="Proteomes" id="UP000542742">
    <property type="component" value="Unassembled WGS sequence"/>
</dbReference>
<sequence>MPDVAVDRLYTKRTLVVASHAIEQAALAAAEDGPLVVIALFQRMPYFDRERAVYERIAGLAAVTVVGVVADQPPELPARAHPVLLDDKEELAREWTVVVLTPRFGALLVAHDQEQIDGTAGTIESGRLFSGRVDHRRDAALHEVLRLRTQLADRLPAGAVSALDAVVARVRELPATPGEARTDALLRALLAQSARDNDRLNARRLQARTARPGAGDDPLTSPQETQRWSGGSGVTAPGVLAVALLAVRIGNPTGTAGTVGRTAARHDETVINLLVSRLRPADRASRVGQGEFLLYLPALTYDEAVAFAYRIGADFAEASQRNAFLSAAVHVALTVTRHRPLPVDKVREALQWAVTEGVPVATIDG</sequence>
<gene>
    <name evidence="3" type="ORF">BKA14_001518</name>
</gene>
<evidence type="ECO:0000313" key="4">
    <source>
        <dbReference type="Proteomes" id="UP000542742"/>
    </source>
</evidence>
<dbReference type="AlphaFoldDB" id="A0A7W7CQD3"/>
<dbReference type="InterPro" id="IPR019278">
    <property type="entry name" value="DICT_dom"/>
</dbReference>
<evidence type="ECO:0000313" key="3">
    <source>
        <dbReference type="EMBL" id="MBB4691370.1"/>
    </source>
</evidence>
<dbReference type="Pfam" id="PF10069">
    <property type="entry name" value="DICT"/>
    <property type="match status" value="1"/>
</dbReference>
<comment type="caution">
    <text evidence="3">The sequence shown here is derived from an EMBL/GenBank/DDBJ whole genome shotgun (WGS) entry which is preliminary data.</text>
</comment>
<dbReference type="RefSeq" id="WP_239092410.1">
    <property type="nucleotide sequence ID" value="NZ_BOMC01000006.1"/>
</dbReference>
<feature type="compositionally biased region" description="Polar residues" evidence="1">
    <location>
        <begin position="220"/>
        <end position="229"/>
    </location>
</feature>
<accession>A0A7W7CQD3</accession>
<reference evidence="3 4" key="1">
    <citation type="submission" date="2020-08" db="EMBL/GenBank/DDBJ databases">
        <title>Sequencing the genomes of 1000 actinobacteria strains.</title>
        <authorList>
            <person name="Klenk H.-P."/>
        </authorList>
    </citation>
    <scope>NUCLEOTIDE SEQUENCE [LARGE SCALE GENOMIC DNA]</scope>
    <source>
        <strain evidence="3 4">DSM 45518</strain>
    </source>
</reference>
<feature type="region of interest" description="Disordered" evidence="1">
    <location>
        <begin position="207"/>
        <end position="232"/>
    </location>
</feature>
<evidence type="ECO:0000256" key="1">
    <source>
        <dbReference type="SAM" id="MobiDB-lite"/>
    </source>
</evidence>
<feature type="domain" description="DICT" evidence="2">
    <location>
        <begin position="9"/>
        <end position="112"/>
    </location>
</feature>
<dbReference type="InterPro" id="IPR043128">
    <property type="entry name" value="Rev_trsase/Diguanyl_cyclase"/>
</dbReference>